<gene>
    <name evidence="1" type="ORF">NC661_09830</name>
</gene>
<dbReference type="RefSeq" id="WP_259865884.1">
    <property type="nucleotide sequence ID" value="NZ_JAMQJZ010000006.1"/>
</dbReference>
<protein>
    <recommendedName>
        <fullName evidence="3">Lipoprotein</fullName>
    </recommendedName>
</protein>
<dbReference type="PROSITE" id="PS51257">
    <property type="entry name" value="PROKAR_LIPOPROTEIN"/>
    <property type="match status" value="1"/>
</dbReference>
<keyword evidence="2" id="KW-1185">Reference proteome</keyword>
<proteinExistence type="predicted"/>
<name>A0A9X4AI11_9BACI</name>
<accession>A0A9X4AI11</accession>
<organism evidence="1 2">
    <name type="scientific">Aquibacillus koreensis</name>
    <dbReference type="NCBI Taxonomy" id="279446"/>
    <lineage>
        <taxon>Bacteria</taxon>
        <taxon>Bacillati</taxon>
        <taxon>Bacillota</taxon>
        <taxon>Bacilli</taxon>
        <taxon>Bacillales</taxon>
        <taxon>Bacillaceae</taxon>
        <taxon>Aquibacillus</taxon>
    </lineage>
</organism>
<sequence>MKNVLWVIIILLFVLTACSKGSPTITKVESDEQTTTQKIALIENELEDDEDEENKELLLEFQIPNEKVTINLEHIGILKSYLVGVENPKQEIRKMRLRPLNIPNHETLYLLQFSCFENSCSYLLLDQTEDGRSYLLADLATFEKVLPSPDYSKLLFVFNKKVADTSVVKHKVVTIDLEEFVPIHPTQHKEISSNYQWHIASIDWNDSSTLSVSLPNIDSPDSSELIKWMESERDTKDISISFENN</sequence>
<dbReference type="AlphaFoldDB" id="A0A9X4AI11"/>
<dbReference type="Proteomes" id="UP001145072">
    <property type="component" value="Unassembled WGS sequence"/>
</dbReference>
<evidence type="ECO:0000313" key="2">
    <source>
        <dbReference type="Proteomes" id="UP001145072"/>
    </source>
</evidence>
<comment type="caution">
    <text evidence="1">The sequence shown here is derived from an EMBL/GenBank/DDBJ whole genome shotgun (WGS) entry which is preliminary data.</text>
</comment>
<reference evidence="1" key="1">
    <citation type="submission" date="2022-06" db="EMBL/GenBank/DDBJ databases">
        <title>Aquibacillus sp. a new bacterium isolated from soil saline samples.</title>
        <authorList>
            <person name="Galisteo C."/>
            <person name="De La Haba R."/>
            <person name="Sanchez-Porro C."/>
            <person name="Ventosa A."/>
        </authorList>
    </citation>
    <scope>NUCLEOTIDE SEQUENCE</scope>
    <source>
        <strain evidence="1">JCM 12387</strain>
    </source>
</reference>
<dbReference type="EMBL" id="JAMQJZ010000006">
    <property type="protein sequence ID" value="MDC3420667.1"/>
    <property type="molecule type" value="Genomic_DNA"/>
</dbReference>
<evidence type="ECO:0000313" key="1">
    <source>
        <dbReference type="EMBL" id="MDC3420667.1"/>
    </source>
</evidence>
<evidence type="ECO:0008006" key="3">
    <source>
        <dbReference type="Google" id="ProtNLM"/>
    </source>
</evidence>